<gene>
    <name evidence="1" type="ORF">DVH24_020279</name>
</gene>
<name>A0A498J7W9_MALDO</name>
<proteinExistence type="predicted"/>
<protein>
    <submittedName>
        <fullName evidence="1">Uncharacterized protein</fullName>
    </submittedName>
</protein>
<keyword evidence="2" id="KW-1185">Reference proteome</keyword>
<dbReference type="AlphaFoldDB" id="A0A498J7W9"/>
<evidence type="ECO:0000313" key="2">
    <source>
        <dbReference type="Proteomes" id="UP000290289"/>
    </source>
</evidence>
<sequence length="116" mass="12974">MQDSSIDTDKLSYQIFSIFESKFPVWLRRSEALGSQTGLSVPHVGPRLQTRLIFKANDTWRFLSDHGKSLFNNNRSSTSASSPVFCVTSFEVLVRARVQRGLPRSVQRGPPSPGTC</sequence>
<dbReference type="EMBL" id="RDQH01000334">
    <property type="protein sequence ID" value="RXH91256.1"/>
    <property type="molecule type" value="Genomic_DNA"/>
</dbReference>
<dbReference type="Proteomes" id="UP000290289">
    <property type="component" value="Chromosome 8"/>
</dbReference>
<comment type="caution">
    <text evidence="1">The sequence shown here is derived from an EMBL/GenBank/DDBJ whole genome shotgun (WGS) entry which is preliminary data.</text>
</comment>
<evidence type="ECO:0000313" key="1">
    <source>
        <dbReference type="EMBL" id="RXH91256.1"/>
    </source>
</evidence>
<organism evidence="1 2">
    <name type="scientific">Malus domestica</name>
    <name type="common">Apple</name>
    <name type="synonym">Pyrus malus</name>
    <dbReference type="NCBI Taxonomy" id="3750"/>
    <lineage>
        <taxon>Eukaryota</taxon>
        <taxon>Viridiplantae</taxon>
        <taxon>Streptophyta</taxon>
        <taxon>Embryophyta</taxon>
        <taxon>Tracheophyta</taxon>
        <taxon>Spermatophyta</taxon>
        <taxon>Magnoliopsida</taxon>
        <taxon>eudicotyledons</taxon>
        <taxon>Gunneridae</taxon>
        <taxon>Pentapetalae</taxon>
        <taxon>rosids</taxon>
        <taxon>fabids</taxon>
        <taxon>Rosales</taxon>
        <taxon>Rosaceae</taxon>
        <taxon>Amygdaloideae</taxon>
        <taxon>Maleae</taxon>
        <taxon>Malus</taxon>
    </lineage>
</organism>
<accession>A0A498J7W9</accession>
<reference evidence="1 2" key="1">
    <citation type="submission" date="2018-10" db="EMBL/GenBank/DDBJ databases">
        <title>A high-quality apple genome assembly.</title>
        <authorList>
            <person name="Hu J."/>
        </authorList>
    </citation>
    <scope>NUCLEOTIDE SEQUENCE [LARGE SCALE GENOMIC DNA]</scope>
    <source>
        <strain evidence="2">cv. HFTH1</strain>
        <tissue evidence="1">Young leaf</tissue>
    </source>
</reference>